<comment type="caution">
    <text evidence="1">The sequence shown here is derived from an EMBL/GenBank/DDBJ whole genome shotgun (WGS) entry which is preliminary data.</text>
</comment>
<keyword evidence="2" id="KW-1185">Reference proteome</keyword>
<name>A0A9N7Z5U2_PLEPL</name>
<dbReference type="Proteomes" id="UP001153269">
    <property type="component" value="Unassembled WGS sequence"/>
</dbReference>
<proteinExistence type="predicted"/>
<sequence>MSLSLTVTDYGTVPKRICPTLKLSVEISRSVELWLCASVRPSPARCHSHSPLRAALLPLQFSQSEEGERERERERGKQRRSVSAAVIAFRQACHIHCLLSEGIVPQTASPKKPARRTQHAALCCQGSAKPATGQGDHLGRVLLQCTTYLCQRQSNDRQLGTAVSCHSLPPLRLLPCPGTPFWFACTYASGTVLAAQLNIRLTKTLQKKSPERKQK</sequence>
<dbReference type="AlphaFoldDB" id="A0A9N7Z5U2"/>
<dbReference type="EMBL" id="CADEAL010004125">
    <property type="protein sequence ID" value="CAB1452370.1"/>
    <property type="molecule type" value="Genomic_DNA"/>
</dbReference>
<gene>
    <name evidence="1" type="ORF">PLEPLA_LOCUS40110</name>
</gene>
<protein>
    <submittedName>
        <fullName evidence="1">Uncharacterized protein</fullName>
    </submittedName>
</protein>
<organism evidence="1 2">
    <name type="scientific">Pleuronectes platessa</name>
    <name type="common">European plaice</name>
    <dbReference type="NCBI Taxonomy" id="8262"/>
    <lineage>
        <taxon>Eukaryota</taxon>
        <taxon>Metazoa</taxon>
        <taxon>Chordata</taxon>
        <taxon>Craniata</taxon>
        <taxon>Vertebrata</taxon>
        <taxon>Euteleostomi</taxon>
        <taxon>Actinopterygii</taxon>
        <taxon>Neopterygii</taxon>
        <taxon>Teleostei</taxon>
        <taxon>Neoteleostei</taxon>
        <taxon>Acanthomorphata</taxon>
        <taxon>Carangaria</taxon>
        <taxon>Pleuronectiformes</taxon>
        <taxon>Pleuronectoidei</taxon>
        <taxon>Pleuronectidae</taxon>
        <taxon>Pleuronectes</taxon>
    </lineage>
</organism>
<evidence type="ECO:0000313" key="2">
    <source>
        <dbReference type="Proteomes" id="UP001153269"/>
    </source>
</evidence>
<reference evidence="1" key="1">
    <citation type="submission" date="2020-03" db="EMBL/GenBank/DDBJ databases">
        <authorList>
            <person name="Weist P."/>
        </authorList>
    </citation>
    <scope>NUCLEOTIDE SEQUENCE</scope>
</reference>
<accession>A0A9N7Z5U2</accession>
<evidence type="ECO:0000313" key="1">
    <source>
        <dbReference type="EMBL" id="CAB1452370.1"/>
    </source>
</evidence>